<proteinExistence type="predicted"/>
<dbReference type="InterPro" id="IPR011008">
    <property type="entry name" value="Dimeric_a/b-barrel"/>
</dbReference>
<sequence>MITRYAMFEGRLKDGKTQAFRDGIRDRLVPILKTFDGVLEVSIAFTNERDEGAPDLPLILAVSYPDVDTMRAALASPAREHAIEVTGEIFAECFDGHIHHHVTERTAYPV</sequence>
<name>A0A1G9A8U4_9RHOB</name>
<evidence type="ECO:0000313" key="1">
    <source>
        <dbReference type="EMBL" id="SDK22870.1"/>
    </source>
</evidence>
<dbReference type="SUPFAM" id="SSF54909">
    <property type="entry name" value="Dimeric alpha+beta barrel"/>
    <property type="match status" value="1"/>
</dbReference>
<keyword evidence="2" id="KW-1185">Reference proteome</keyword>
<dbReference type="AlphaFoldDB" id="A0A1G9A8U4"/>
<accession>A0A1G9A8U4</accession>
<evidence type="ECO:0000313" key="2">
    <source>
        <dbReference type="Proteomes" id="UP000199382"/>
    </source>
</evidence>
<dbReference type="OrthoDB" id="7107863at2"/>
<dbReference type="Proteomes" id="UP000199382">
    <property type="component" value="Unassembled WGS sequence"/>
</dbReference>
<organism evidence="1 2">
    <name type="scientific">Aliiruegeria lutimaris</name>
    <dbReference type="NCBI Taxonomy" id="571298"/>
    <lineage>
        <taxon>Bacteria</taxon>
        <taxon>Pseudomonadati</taxon>
        <taxon>Pseudomonadota</taxon>
        <taxon>Alphaproteobacteria</taxon>
        <taxon>Rhodobacterales</taxon>
        <taxon>Roseobacteraceae</taxon>
        <taxon>Aliiruegeria</taxon>
    </lineage>
</organism>
<dbReference type="STRING" id="571298.SAMN04488026_103446"/>
<reference evidence="1 2" key="1">
    <citation type="submission" date="2016-10" db="EMBL/GenBank/DDBJ databases">
        <authorList>
            <person name="de Groot N.N."/>
        </authorList>
    </citation>
    <scope>NUCLEOTIDE SEQUENCE [LARGE SCALE GENOMIC DNA]</scope>
    <source>
        <strain evidence="1 2">DSM 25294</strain>
    </source>
</reference>
<dbReference type="EMBL" id="FNEK01000034">
    <property type="protein sequence ID" value="SDK22870.1"/>
    <property type="molecule type" value="Genomic_DNA"/>
</dbReference>
<dbReference type="RefSeq" id="WP_093158228.1">
    <property type="nucleotide sequence ID" value="NZ_FNEK01000034.1"/>
</dbReference>
<gene>
    <name evidence="1" type="ORF">SAMN04488026_103446</name>
</gene>
<evidence type="ECO:0008006" key="3">
    <source>
        <dbReference type="Google" id="ProtNLM"/>
    </source>
</evidence>
<dbReference type="Gene3D" id="3.30.70.100">
    <property type="match status" value="1"/>
</dbReference>
<protein>
    <recommendedName>
        <fullName evidence="3">Quinol monooxygenase YgiN</fullName>
    </recommendedName>
</protein>